<dbReference type="PANTHER" id="PTHR30258:SF1">
    <property type="entry name" value="PROTEIN TRANSPORT PROTEIN HOFB HOMOLOG"/>
    <property type="match status" value="1"/>
</dbReference>
<feature type="domain" description="Bacterial type II secretion system protein E" evidence="4">
    <location>
        <begin position="93"/>
        <end position="249"/>
    </location>
</feature>
<comment type="caution">
    <text evidence="5">The sequence shown here is derived from an EMBL/GenBank/DDBJ whole genome shotgun (WGS) entry which is preliminary data.</text>
</comment>
<gene>
    <name evidence="5" type="ORF">FHR65_004067</name>
</gene>
<dbReference type="AlphaFoldDB" id="A0AB73H2V0"/>
<dbReference type="Proteomes" id="UP000528595">
    <property type="component" value="Unassembled WGS sequence"/>
</dbReference>
<dbReference type="Gene3D" id="3.40.50.300">
    <property type="entry name" value="P-loop containing nucleotide triphosphate hydrolases"/>
    <property type="match status" value="1"/>
</dbReference>
<proteinExistence type="inferred from homology"/>
<evidence type="ECO:0000313" key="5">
    <source>
        <dbReference type="EMBL" id="MBB5672466.1"/>
    </source>
</evidence>
<keyword evidence="3" id="KW-0067">ATP-binding</keyword>
<accession>A0AB73H2V0</accession>
<evidence type="ECO:0000256" key="1">
    <source>
        <dbReference type="ARBA" id="ARBA00006611"/>
    </source>
</evidence>
<dbReference type="GO" id="GO:0016887">
    <property type="term" value="F:ATP hydrolysis activity"/>
    <property type="evidence" value="ECO:0007669"/>
    <property type="project" value="TreeGrafter"/>
</dbReference>
<evidence type="ECO:0000259" key="4">
    <source>
        <dbReference type="Pfam" id="PF00437"/>
    </source>
</evidence>
<keyword evidence="2" id="KW-0547">Nucleotide-binding</keyword>
<dbReference type="GO" id="GO:0005524">
    <property type="term" value="F:ATP binding"/>
    <property type="evidence" value="ECO:0007669"/>
    <property type="project" value="UniProtKB-KW"/>
</dbReference>
<dbReference type="GO" id="GO:0005886">
    <property type="term" value="C:plasma membrane"/>
    <property type="evidence" value="ECO:0007669"/>
    <property type="project" value="TreeGrafter"/>
</dbReference>
<organism evidence="5">
    <name type="scientific">Xanthomonas arboricola</name>
    <dbReference type="NCBI Taxonomy" id="56448"/>
    <lineage>
        <taxon>Bacteria</taxon>
        <taxon>Pseudomonadati</taxon>
        <taxon>Pseudomonadota</taxon>
        <taxon>Gammaproteobacteria</taxon>
        <taxon>Lysobacterales</taxon>
        <taxon>Lysobacteraceae</taxon>
        <taxon>Xanthomonas</taxon>
    </lineage>
</organism>
<comment type="similarity">
    <text evidence="1">Belongs to the GSP E family.</text>
</comment>
<protein>
    <submittedName>
        <fullName evidence="5">Twitching motility protein PilT</fullName>
    </submittedName>
</protein>
<dbReference type="Pfam" id="PF00437">
    <property type="entry name" value="T2SSE"/>
    <property type="match status" value="1"/>
</dbReference>
<dbReference type="InterPro" id="IPR001482">
    <property type="entry name" value="T2SS/T4SS_dom"/>
</dbReference>
<reference evidence="5" key="1">
    <citation type="submission" date="2020-08" db="EMBL/GenBank/DDBJ databases">
        <title>Studying the diversity of plant-associated saprophytic bacteria and their role in host health and plant-pathogen interactions.</title>
        <authorList>
            <person name="Potnis N."/>
        </authorList>
    </citation>
    <scope>NUCLEOTIDE SEQUENCE</scope>
    <source>
        <strain evidence="5">F21</strain>
    </source>
</reference>
<evidence type="ECO:0000256" key="2">
    <source>
        <dbReference type="ARBA" id="ARBA00022741"/>
    </source>
</evidence>
<dbReference type="SUPFAM" id="SSF52540">
    <property type="entry name" value="P-loop containing nucleoside triphosphate hydrolases"/>
    <property type="match status" value="1"/>
</dbReference>
<name>A0AB73H2V0_9XANT</name>
<dbReference type="EMBL" id="JACIIQ010000025">
    <property type="protein sequence ID" value="MBB5672466.1"/>
    <property type="molecule type" value="Genomic_DNA"/>
</dbReference>
<evidence type="ECO:0000256" key="3">
    <source>
        <dbReference type="ARBA" id="ARBA00022840"/>
    </source>
</evidence>
<sequence>MKSHAGTGAARVSVPEDCKDECRELRNSLLRRLESHGDPEFAYIHDEVIYRVTAMVSLGSDEVFFLRRMTATIRPVERIPFPERFLEFFMNPASKGLFIITGDMASGKTSSAASLLAELLRRHGDTSLAIEDPPETLLGGLHGQGRCIQVPVSRRHGTYSQQIEHAMRTGVSTVLIGEVRHEDVANEAIRLAMTVRVLTTIHGNSPVEALQRLADLAGGTADSDKTSKMLGSGLSAVIHQKLERVTAPNGAVLPGVRLGFQSLVVSGPNEAAMRTKIRDGNFESLRQDIDAQQKDKLWKKD</sequence>
<dbReference type="PANTHER" id="PTHR30258">
    <property type="entry name" value="TYPE II SECRETION SYSTEM PROTEIN GSPE-RELATED"/>
    <property type="match status" value="1"/>
</dbReference>
<dbReference type="RefSeq" id="WP_184578859.1">
    <property type="nucleotide sequence ID" value="NZ_JACIIQ010000025.1"/>
</dbReference>
<dbReference type="InterPro" id="IPR027417">
    <property type="entry name" value="P-loop_NTPase"/>
</dbReference>